<dbReference type="PANTHER" id="PTHR13318:SF190">
    <property type="entry name" value="PARTNER OF PAIRED, ISOFORM B"/>
    <property type="match status" value="1"/>
</dbReference>
<dbReference type="SUPFAM" id="SSF52047">
    <property type="entry name" value="RNI-like"/>
    <property type="match status" value="1"/>
</dbReference>
<comment type="caution">
    <text evidence="1">The sequence shown here is derived from an EMBL/GenBank/DDBJ whole genome shotgun (WGS) entry which is preliminary data.</text>
</comment>
<name>A0A8J2X6L7_9STRA</name>
<evidence type="ECO:0000313" key="1">
    <source>
        <dbReference type="EMBL" id="CAH0378258.1"/>
    </source>
</evidence>
<dbReference type="AlphaFoldDB" id="A0A8J2X6L7"/>
<dbReference type="GO" id="GO:0019005">
    <property type="term" value="C:SCF ubiquitin ligase complex"/>
    <property type="evidence" value="ECO:0007669"/>
    <property type="project" value="TreeGrafter"/>
</dbReference>
<evidence type="ECO:0008006" key="3">
    <source>
        <dbReference type="Google" id="ProtNLM"/>
    </source>
</evidence>
<gene>
    <name evidence="1" type="ORF">PECAL_5P27740</name>
</gene>
<dbReference type="PANTHER" id="PTHR13318">
    <property type="entry name" value="PARTNER OF PAIRED, ISOFORM B-RELATED"/>
    <property type="match status" value="1"/>
</dbReference>
<proteinExistence type="predicted"/>
<dbReference type="InterPro" id="IPR032675">
    <property type="entry name" value="LRR_dom_sf"/>
</dbReference>
<accession>A0A8J2X6L7</accession>
<dbReference type="EMBL" id="CAKKNE010000005">
    <property type="protein sequence ID" value="CAH0378258.1"/>
    <property type="molecule type" value="Genomic_DNA"/>
</dbReference>
<reference evidence="1" key="1">
    <citation type="submission" date="2021-11" db="EMBL/GenBank/DDBJ databases">
        <authorList>
            <consortium name="Genoscope - CEA"/>
            <person name="William W."/>
        </authorList>
    </citation>
    <scope>NUCLEOTIDE SEQUENCE</scope>
</reference>
<organism evidence="1 2">
    <name type="scientific">Pelagomonas calceolata</name>
    <dbReference type="NCBI Taxonomy" id="35677"/>
    <lineage>
        <taxon>Eukaryota</taxon>
        <taxon>Sar</taxon>
        <taxon>Stramenopiles</taxon>
        <taxon>Ochrophyta</taxon>
        <taxon>Pelagophyceae</taxon>
        <taxon>Pelagomonadales</taxon>
        <taxon>Pelagomonadaceae</taxon>
        <taxon>Pelagomonas</taxon>
    </lineage>
</organism>
<keyword evidence="2" id="KW-1185">Reference proteome</keyword>
<dbReference type="Gene3D" id="3.80.10.10">
    <property type="entry name" value="Ribonuclease Inhibitor"/>
    <property type="match status" value="2"/>
</dbReference>
<dbReference type="Proteomes" id="UP000789595">
    <property type="component" value="Unassembled WGS sequence"/>
</dbReference>
<evidence type="ECO:0000313" key="2">
    <source>
        <dbReference type="Proteomes" id="UP000789595"/>
    </source>
</evidence>
<protein>
    <recommendedName>
        <fullName evidence="3">F-box domain-containing protein</fullName>
    </recommendedName>
</protein>
<sequence>MPKLDELPVELLAHVALFTNRRNDNRSYDPLDLSELLALRCASRSCKGAVRRAAKQHRAARSFSFQRSSAQKIAAIGHVFGSGCRSLSFGTVQSDQAYEARKSLQNFVTSTNGQLRHLSYSGASSQYFSMPELLELCRACPLLRSLFVHGSPTGVITAANLDEFASAVSRACPRLHCVYLPRHRSPAEDYQWHFPRLECLNFLRAGSASAFRWDGVEATLRTCVHATEVDLTNVTVSPRLVDLILAAPAAGRLKRLDINEATVSPELILRFAGGLEALSDLQFPHEFDGGRAFYSSLVQARPSIAKLGLGLSNELDDDALRIICNGLRLEHLELTCVENLTDRAINIILESPCAETLRSIEISYDPQFSSEDVLRLVRGCPELAELNWEVSEDAQLLVQNAVAAAIWGRVGHVDGPNVDAINALLESRGGKATRVPVLQEDGSWRKWPS</sequence>
<dbReference type="GO" id="GO:0031146">
    <property type="term" value="P:SCF-dependent proteasomal ubiquitin-dependent protein catabolic process"/>
    <property type="evidence" value="ECO:0007669"/>
    <property type="project" value="TreeGrafter"/>
</dbReference>
<dbReference type="OrthoDB" id="550575at2759"/>